<dbReference type="Pfam" id="PF12625">
    <property type="entry name" value="Arabinose_bd"/>
    <property type="match status" value="1"/>
</dbReference>
<gene>
    <name evidence="5" type="ORF">G5C33_04750</name>
</gene>
<keyword evidence="1" id="KW-0805">Transcription regulation</keyword>
<evidence type="ECO:0000313" key="6">
    <source>
        <dbReference type="Proteomes" id="UP000501568"/>
    </source>
</evidence>
<dbReference type="PANTHER" id="PTHR47894:SF1">
    <property type="entry name" value="HTH-TYPE TRANSCRIPTIONAL REGULATOR VQSM"/>
    <property type="match status" value="1"/>
</dbReference>
<evidence type="ECO:0000259" key="4">
    <source>
        <dbReference type="PROSITE" id="PS01124"/>
    </source>
</evidence>
<accession>A0A6G6Y2J0</accession>
<keyword evidence="6" id="KW-1185">Reference proteome</keyword>
<keyword evidence="3" id="KW-0804">Transcription</keyword>
<evidence type="ECO:0000256" key="1">
    <source>
        <dbReference type="ARBA" id="ARBA00023015"/>
    </source>
</evidence>
<organism evidence="5 6">
    <name type="scientific">Stakelama tenebrarum</name>
    <dbReference type="NCBI Taxonomy" id="2711215"/>
    <lineage>
        <taxon>Bacteria</taxon>
        <taxon>Pseudomonadati</taxon>
        <taxon>Pseudomonadota</taxon>
        <taxon>Alphaproteobacteria</taxon>
        <taxon>Sphingomonadales</taxon>
        <taxon>Sphingomonadaceae</taxon>
        <taxon>Stakelama</taxon>
    </lineage>
</organism>
<reference evidence="5 6" key="1">
    <citation type="submission" date="2020-02" db="EMBL/GenBank/DDBJ databases">
        <authorList>
            <person name="Zheng R.K."/>
            <person name="Sun C.M."/>
        </authorList>
    </citation>
    <scope>NUCLEOTIDE SEQUENCE [LARGE SCALE GENOMIC DNA]</scope>
    <source>
        <strain evidence="6">zrk23</strain>
    </source>
</reference>
<dbReference type="PANTHER" id="PTHR47894">
    <property type="entry name" value="HTH-TYPE TRANSCRIPTIONAL REGULATOR GADX"/>
    <property type="match status" value="1"/>
</dbReference>
<keyword evidence="2" id="KW-0238">DNA-binding</keyword>
<dbReference type="SUPFAM" id="SSF46689">
    <property type="entry name" value="Homeodomain-like"/>
    <property type="match status" value="1"/>
</dbReference>
<dbReference type="EMBL" id="CP049109">
    <property type="protein sequence ID" value="QIG79164.1"/>
    <property type="molecule type" value="Genomic_DNA"/>
</dbReference>
<dbReference type="SMART" id="SM00342">
    <property type="entry name" value="HTH_ARAC"/>
    <property type="match status" value="1"/>
</dbReference>
<dbReference type="Pfam" id="PF12833">
    <property type="entry name" value="HTH_18"/>
    <property type="match status" value="1"/>
</dbReference>
<dbReference type="InterPro" id="IPR032687">
    <property type="entry name" value="AraC-type_N"/>
</dbReference>
<feature type="domain" description="HTH araC/xylS-type" evidence="4">
    <location>
        <begin position="219"/>
        <end position="321"/>
    </location>
</feature>
<evidence type="ECO:0000256" key="2">
    <source>
        <dbReference type="ARBA" id="ARBA00023125"/>
    </source>
</evidence>
<dbReference type="InterPro" id="IPR018060">
    <property type="entry name" value="HTH_AraC"/>
</dbReference>
<dbReference type="GO" id="GO:0000976">
    <property type="term" value="F:transcription cis-regulatory region binding"/>
    <property type="evidence" value="ECO:0007669"/>
    <property type="project" value="TreeGrafter"/>
</dbReference>
<dbReference type="Gene3D" id="1.10.10.60">
    <property type="entry name" value="Homeodomain-like"/>
    <property type="match status" value="1"/>
</dbReference>
<evidence type="ECO:0000256" key="3">
    <source>
        <dbReference type="ARBA" id="ARBA00023163"/>
    </source>
</evidence>
<dbReference type="GO" id="GO:0005829">
    <property type="term" value="C:cytosol"/>
    <property type="evidence" value="ECO:0007669"/>
    <property type="project" value="TreeGrafter"/>
</dbReference>
<dbReference type="Proteomes" id="UP000501568">
    <property type="component" value="Chromosome"/>
</dbReference>
<name>A0A6G6Y2J0_9SPHN</name>
<sequence>MLEFAADNGADAALLQATADIATAELADHDARIPVGKYRLLVEAAKNACGDPAIALHFAERRDLSRFSVVGLITLASPTMRDAFAQINRYGRLVVDPGERRERYRLEHREDGLWLIDSLVPPDDFHELVEAAFAFMVCGVRAFSQSTFVHHVRLTRPIPADPREYARIFGAPVDFGCTENAMRMDAAWADYRVAQAPRYVFGILCDHADAQLSQLGGNDRLTGQIESLLAARLHTGDHGIATIAREMGVSRQTLYRRLRAEGTSFAALLDGLRQRLACSYLDGGKISIEEAAYLLGFSDRTAFARAFHRWSGMSPRSYRRRKQDSPRL</sequence>
<dbReference type="GO" id="GO:0003700">
    <property type="term" value="F:DNA-binding transcription factor activity"/>
    <property type="evidence" value="ECO:0007669"/>
    <property type="project" value="InterPro"/>
</dbReference>
<dbReference type="InterPro" id="IPR009057">
    <property type="entry name" value="Homeodomain-like_sf"/>
</dbReference>
<dbReference type="KEGG" id="spzr:G5C33_04750"/>
<dbReference type="RefSeq" id="WP_165326165.1">
    <property type="nucleotide sequence ID" value="NZ_CP049109.1"/>
</dbReference>
<dbReference type="AlphaFoldDB" id="A0A6G6Y2J0"/>
<dbReference type="PROSITE" id="PS01124">
    <property type="entry name" value="HTH_ARAC_FAMILY_2"/>
    <property type="match status" value="1"/>
</dbReference>
<protein>
    <submittedName>
        <fullName evidence="5">AraC family transcriptional regulator</fullName>
    </submittedName>
</protein>
<evidence type="ECO:0000313" key="5">
    <source>
        <dbReference type="EMBL" id="QIG79164.1"/>
    </source>
</evidence>
<proteinExistence type="predicted"/>